<dbReference type="HOGENOM" id="CLU_937343_0_0_1"/>
<dbReference type="RefSeq" id="XP_013276377.1">
    <property type="nucleotide sequence ID" value="XM_013420923.1"/>
</dbReference>
<gene>
    <name evidence="3" type="ORF">Z518_00320</name>
</gene>
<evidence type="ECO:0000256" key="1">
    <source>
        <dbReference type="SAM" id="Phobius"/>
    </source>
</evidence>
<keyword evidence="2" id="KW-0732">Signal</keyword>
<name>A0A0D2J0N6_9EURO</name>
<keyword evidence="1" id="KW-1133">Transmembrane helix</keyword>
<dbReference type="GeneID" id="25288391"/>
<sequence length="297" mass="33242">MIPTPVLLLLASAVQSFALVSFAPQYAPSYGLSGALFAFAVLDSVIWLIYILFIYPNFVSALRDLPLAPGAHPILGHVMAQFCMPRGSVYDKFTKEIPNDAFAEVLVTQSYDFPKTEKGRAFLRSVIGDGLVVAEGAQHKLQPKHSLPSFAFRQIKELYPLFWTKAVQMTHAIDKQVFNQQRLIGDSKPPTAGLGRDFNSLEHSEDKIVRLYEELTSLTPQVRNLAMAYLILGERVAKVLLPRTAYNQIRTVQQLRLLCQNFVQERRVQIQSEEVKGEKSVGSLAQLIKAGVFTSCW</sequence>
<reference evidence="3 4" key="1">
    <citation type="submission" date="2015-01" db="EMBL/GenBank/DDBJ databases">
        <title>The Genome Sequence of Rhinocladiella mackenzie CBS 650.93.</title>
        <authorList>
            <consortium name="The Broad Institute Genomics Platform"/>
            <person name="Cuomo C."/>
            <person name="de Hoog S."/>
            <person name="Gorbushina A."/>
            <person name="Stielow B."/>
            <person name="Teixiera M."/>
            <person name="Abouelleil A."/>
            <person name="Chapman S.B."/>
            <person name="Priest M."/>
            <person name="Young S.K."/>
            <person name="Wortman J."/>
            <person name="Nusbaum C."/>
            <person name="Birren B."/>
        </authorList>
    </citation>
    <scope>NUCLEOTIDE SEQUENCE [LARGE SCALE GENOMIC DNA]</scope>
    <source>
        <strain evidence="3 4">CBS 650.93</strain>
    </source>
</reference>
<dbReference type="OrthoDB" id="1470350at2759"/>
<evidence type="ECO:0000313" key="4">
    <source>
        <dbReference type="Proteomes" id="UP000053617"/>
    </source>
</evidence>
<feature type="chain" id="PRO_5002255708" description="Cytochrome P450" evidence="2">
    <location>
        <begin position="19"/>
        <end position="297"/>
    </location>
</feature>
<dbReference type="GO" id="GO:0005506">
    <property type="term" value="F:iron ion binding"/>
    <property type="evidence" value="ECO:0007669"/>
    <property type="project" value="InterPro"/>
</dbReference>
<evidence type="ECO:0008006" key="5">
    <source>
        <dbReference type="Google" id="ProtNLM"/>
    </source>
</evidence>
<keyword evidence="1" id="KW-0812">Transmembrane</keyword>
<keyword evidence="4" id="KW-1185">Reference proteome</keyword>
<dbReference type="VEuPathDB" id="FungiDB:Z518_00320"/>
<dbReference type="AlphaFoldDB" id="A0A0D2J0N6"/>
<feature type="transmembrane region" description="Helical" evidence="1">
    <location>
        <begin position="32"/>
        <end position="55"/>
    </location>
</feature>
<dbReference type="GO" id="GO:0020037">
    <property type="term" value="F:heme binding"/>
    <property type="evidence" value="ECO:0007669"/>
    <property type="project" value="InterPro"/>
</dbReference>
<keyword evidence="1" id="KW-0472">Membrane</keyword>
<protein>
    <recommendedName>
        <fullName evidence="5">Cytochrome P450</fullName>
    </recommendedName>
</protein>
<feature type="signal peptide" evidence="2">
    <location>
        <begin position="1"/>
        <end position="18"/>
    </location>
</feature>
<dbReference type="EMBL" id="KN847475">
    <property type="protein sequence ID" value="KIX09241.1"/>
    <property type="molecule type" value="Genomic_DNA"/>
</dbReference>
<dbReference type="Proteomes" id="UP000053617">
    <property type="component" value="Unassembled WGS sequence"/>
</dbReference>
<dbReference type="InterPro" id="IPR036396">
    <property type="entry name" value="Cyt_P450_sf"/>
</dbReference>
<dbReference type="GO" id="GO:0004497">
    <property type="term" value="F:monooxygenase activity"/>
    <property type="evidence" value="ECO:0007669"/>
    <property type="project" value="InterPro"/>
</dbReference>
<evidence type="ECO:0000256" key="2">
    <source>
        <dbReference type="SAM" id="SignalP"/>
    </source>
</evidence>
<accession>A0A0D2J0N6</accession>
<dbReference type="Gene3D" id="1.10.630.10">
    <property type="entry name" value="Cytochrome P450"/>
    <property type="match status" value="1"/>
</dbReference>
<dbReference type="GO" id="GO:0016705">
    <property type="term" value="F:oxidoreductase activity, acting on paired donors, with incorporation or reduction of molecular oxygen"/>
    <property type="evidence" value="ECO:0007669"/>
    <property type="project" value="InterPro"/>
</dbReference>
<dbReference type="STRING" id="1442369.A0A0D2J0N6"/>
<proteinExistence type="predicted"/>
<dbReference type="SUPFAM" id="SSF48264">
    <property type="entry name" value="Cytochrome P450"/>
    <property type="match status" value="1"/>
</dbReference>
<organism evidence="3 4">
    <name type="scientific">Rhinocladiella mackenziei CBS 650.93</name>
    <dbReference type="NCBI Taxonomy" id="1442369"/>
    <lineage>
        <taxon>Eukaryota</taxon>
        <taxon>Fungi</taxon>
        <taxon>Dikarya</taxon>
        <taxon>Ascomycota</taxon>
        <taxon>Pezizomycotina</taxon>
        <taxon>Eurotiomycetes</taxon>
        <taxon>Chaetothyriomycetidae</taxon>
        <taxon>Chaetothyriales</taxon>
        <taxon>Herpotrichiellaceae</taxon>
        <taxon>Rhinocladiella</taxon>
    </lineage>
</organism>
<evidence type="ECO:0000313" key="3">
    <source>
        <dbReference type="EMBL" id="KIX09241.1"/>
    </source>
</evidence>